<keyword evidence="2" id="KW-1185">Reference proteome</keyword>
<name>A0ACB7Y0B7_9ERIC</name>
<evidence type="ECO:0000313" key="1">
    <source>
        <dbReference type="EMBL" id="KAH7846385.1"/>
    </source>
</evidence>
<dbReference type="Proteomes" id="UP000828048">
    <property type="component" value="Chromosome 5"/>
</dbReference>
<evidence type="ECO:0000313" key="2">
    <source>
        <dbReference type="Proteomes" id="UP000828048"/>
    </source>
</evidence>
<organism evidence="1 2">
    <name type="scientific">Vaccinium darrowii</name>
    <dbReference type="NCBI Taxonomy" id="229202"/>
    <lineage>
        <taxon>Eukaryota</taxon>
        <taxon>Viridiplantae</taxon>
        <taxon>Streptophyta</taxon>
        <taxon>Embryophyta</taxon>
        <taxon>Tracheophyta</taxon>
        <taxon>Spermatophyta</taxon>
        <taxon>Magnoliopsida</taxon>
        <taxon>eudicotyledons</taxon>
        <taxon>Gunneridae</taxon>
        <taxon>Pentapetalae</taxon>
        <taxon>asterids</taxon>
        <taxon>Ericales</taxon>
        <taxon>Ericaceae</taxon>
        <taxon>Vaccinioideae</taxon>
        <taxon>Vaccinieae</taxon>
        <taxon>Vaccinium</taxon>
    </lineage>
</organism>
<reference evidence="1 2" key="1">
    <citation type="journal article" date="2021" name="Hortic Res">
        <title>High-quality reference genome and annotation aids understanding of berry development for evergreen blueberry (Vaccinium darrowii).</title>
        <authorList>
            <person name="Yu J."/>
            <person name="Hulse-Kemp A.M."/>
            <person name="Babiker E."/>
            <person name="Staton M."/>
        </authorList>
    </citation>
    <scope>NUCLEOTIDE SEQUENCE [LARGE SCALE GENOMIC DNA]</scope>
    <source>
        <strain evidence="2">cv. NJ 8807/NJ 8810</strain>
        <tissue evidence="1">Young leaf</tissue>
    </source>
</reference>
<comment type="caution">
    <text evidence="1">The sequence shown here is derived from an EMBL/GenBank/DDBJ whole genome shotgun (WGS) entry which is preliminary data.</text>
</comment>
<protein>
    <submittedName>
        <fullName evidence="1">Uncharacterized protein</fullName>
    </submittedName>
</protein>
<dbReference type="EMBL" id="CM037155">
    <property type="protein sequence ID" value="KAH7846385.1"/>
    <property type="molecule type" value="Genomic_DNA"/>
</dbReference>
<sequence>MVKRKHAATKKTSFSGQPKDGSGSSKGPTTSSGKRPVVEPNEEVERKKREKEEEERIERDAWVTKMKLRVFTCERQVNQSKLGKHPVVEAIELQGLSFFFKPVKRYRKEMVKTFYENMVVNRDREVITSLVGRVTVEVTPDSIARYLSYKRPNSTNYRRGEWTMTQDDQVSLLTDHPDSFDPEGNGRYIQGKLRDKYRTLNKVVHHNLHPFSLEKTPTRHDGEVLVVFGSEDARVDWALWIWEAMGQFRRKGVANGNVPFPVMITKMCESAGCKPTSGDGLIRASPGPIHGGTVKKSASASKAPRVKTLADSLPTSSSHHERNEEWHSINHARQQVLLDNQRKLETNQRRMKKGIGKIKKLVQWLVTCEGEQRGQAYEDPDREEDSGSEHEVLHDFERSDTEEEEYVEEGDDDGDDA</sequence>
<proteinExistence type="predicted"/>
<gene>
    <name evidence="1" type="ORF">Vadar_013410</name>
</gene>
<accession>A0ACB7Y0B7</accession>